<keyword evidence="5" id="KW-0175">Coiled coil</keyword>
<organism evidence="9 11">
    <name type="scientific">Rotaria sordida</name>
    <dbReference type="NCBI Taxonomy" id="392033"/>
    <lineage>
        <taxon>Eukaryota</taxon>
        <taxon>Metazoa</taxon>
        <taxon>Spiralia</taxon>
        <taxon>Gnathifera</taxon>
        <taxon>Rotifera</taxon>
        <taxon>Eurotatoria</taxon>
        <taxon>Bdelloidea</taxon>
        <taxon>Philodinida</taxon>
        <taxon>Philodinidae</taxon>
        <taxon>Rotaria</taxon>
    </lineage>
</organism>
<dbReference type="Pfam" id="PF03366">
    <property type="entry name" value="YEATS"/>
    <property type="match status" value="1"/>
</dbReference>
<keyword evidence="2" id="KW-0804">Transcription</keyword>
<dbReference type="GO" id="GO:0006355">
    <property type="term" value="P:regulation of DNA-templated transcription"/>
    <property type="evidence" value="ECO:0007669"/>
    <property type="project" value="InterPro"/>
</dbReference>
<comment type="subcellular location">
    <subcellularLocation>
        <location evidence="4">Nucleus</location>
    </subcellularLocation>
</comment>
<evidence type="ECO:0000313" key="9">
    <source>
        <dbReference type="EMBL" id="CAF3567067.1"/>
    </source>
</evidence>
<accession>A0A818LK19</accession>
<dbReference type="OrthoDB" id="16041at2759"/>
<feature type="coiled-coil region" evidence="5">
    <location>
        <begin position="176"/>
        <end position="210"/>
    </location>
</feature>
<evidence type="ECO:0000313" key="8">
    <source>
        <dbReference type="EMBL" id="CAF1336520.1"/>
    </source>
</evidence>
<dbReference type="PANTHER" id="PTHR47573:SF1">
    <property type="entry name" value="PROTEIN AF-9 HOMOLOG"/>
    <property type="match status" value="1"/>
</dbReference>
<evidence type="ECO:0000313" key="7">
    <source>
        <dbReference type="EMBL" id="CAF0981646.1"/>
    </source>
</evidence>
<sequence>MSTLTLESRTPIVIIKPILYGNTAKHFGSKRDSDGHTHKWTLYVRSFNNDDMSNYISRIQFRLHETYPNNIRVINQPPFEIEETGWGEFETQIIIFFSDPNEKPVIIYYHLKLFSNDPEVVSGKKPLVNEYYDELVFQEPSDLLVRLLNSTKLLASSTDENQAIEKEYAMKKACTIERIKNVHQRVRNEIQDLTERLRITQENIKRVRQRSIDNNYSSGIFTSSIQDNIKHEIED</sequence>
<name>A0A818LK19_9BILA</name>
<evidence type="ECO:0000256" key="1">
    <source>
        <dbReference type="ARBA" id="ARBA00023015"/>
    </source>
</evidence>
<dbReference type="Proteomes" id="UP000663882">
    <property type="component" value="Unassembled WGS sequence"/>
</dbReference>
<dbReference type="InterPro" id="IPR055129">
    <property type="entry name" value="YEATS_dom"/>
</dbReference>
<proteinExistence type="predicted"/>
<dbReference type="EMBL" id="CAJNOT010000436">
    <property type="protein sequence ID" value="CAF0981646.1"/>
    <property type="molecule type" value="Genomic_DNA"/>
</dbReference>
<gene>
    <name evidence="9" type="ORF">JBS370_LOCUS2128</name>
    <name evidence="10" type="ORF">OTI717_LOCUS21277</name>
    <name evidence="8" type="ORF">RFH988_LOCUS31548</name>
    <name evidence="7" type="ORF">ZHD862_LOCUS11535</name>
</gene>
<evidence type="ECO:0000256" key="4">
    <source>
        <dbReference type="PROSITE-ProRule" id="PRU00376"/>
    </source>
</evidence>
<dbReference type="Gene3D" id="2.60.40.1970">
    <property type="entry name" value="YEATS domain"/>
    <property type="match status" value="1"/>
</dbReference>
<feature type="domain" description="YEATS" evidence="6">
    <location>
        <begin position="8"/>
        <end position="151"/>
    </location>
</feature>
<keyword evidence="1" id="KW-0805">Transcription regulation</keyword>
<dbReference type="AlphaFoldDB" id="A0A818LK19"/>
<dbReference type="PANTHER" id="PTHR47573">
    <property type="entry name" value="PROTEIN AF-9 HOMOLOG"/>
    <property type="match status" value="1"/>
</dbReference>
<dbReference type="Proteomes" id="UP000663864">
    <property type="component" value="Unassembled WGS sequence"/>
</dbReference>
<evidence type="ECO:0000256" key="2">
    <source>
        <dbReference type="ARBA" id="ARBA00023163"/>
    </source>
</evidence>
<evidence type="ECO:0000259" key="6">
    <source>
        <dbReference type="PROSITE" id="PS51037"/>
    </source>
</evidence>
<dbReference type="GO" id="GO:0005634">
    <property type="term" value="C:nucleus"/>
    <property type="evidence" value="ECO:0007669"/>
    <property type="project" value="UniProtKB-SubCell"/>
</dbReference>
<protein>
    <recommendedName>
        <fullName evidence="6">YEATS domain-containing protein</fullName>
    </recommendedName>
</protein>
<comment type="caution">
    <text evidence="9">The sequence shown here is derived from an EMBL/GenBank/DDBJ whole genome shotgun (WGS) entry which is preliminary data.</text>
</comment>
<dbReference type="Proteomes" id="UP000663823">
    <property type="component" value="Unassembled WGS sequence"/>
</dbReference>
<dbReference type="CDD" id="cd16909">
    <property type="entry name" value="YEATS_GAS41_like"/>
    <property type="match status" value="1"/>
</dbReference>
<evidence type="ECO:0000256" key="3">
    <source>
        <dbReference type="ARBA" id="ARBA00023242"/>
    </source>
</evidence>
<reference evidence="9" key="1">
    <citation type="submission" date="2021-02" db="EMBL/GenBank/DDBJ databases">
        <authorList>
            <person name="Nowell W R."/>
        </authorList>
    </citation>
    <scope>NUCLEOTIDE SEQUENCE</scope>
</reference>
<dbReference type="EMBL" id="CAJOBD010000080">
    <property type="protein sequence ID" value="CAF3567067.1"/>
    <property type="molecule type" value="Genomic_DNA"/>
</dbReference>
<evidence type="ECO:0000313" key="11">
    <source>
        <dbReference type="Proteomes" id="UP000663836"/>
    </source>
</evidence>
<dbReference type="InterPro" id="IPR005033">
    <property type="entry name" value="YEATS"/>
</dbReference>
<evidence type="ECO:0000313" key="10">
    <source>
        <dbReference type="EMBL" id="CAF3853032.1"/>
    </source>
</evidence>
<keyword evidence="3 4" id="KW-0539">Nucleus</keyword>
<dbReference type="EMBL" id="CAJNOO010003424">
    <property type="protein sequence ID" value="CAF1336520.1"/>
    <property type="molecule type" value="Genomic_DNA"/>
</dbReference>
<evidence type="ECO:0000256" key="5">
    <source>
        <dbReference type="SAM" id="Coils"/>
    </source>
</evidence>
<dbReference type="InterPro" id="IPR038704">
    <property type="entry name" value="YEAST_sf"/>
</dbReference>
<dbReference type="Proteomes" id="UP000663836">
    <property type="component" value="Unassembled WGS sequence"/>
</dbReference>
<dbReference type="PROSITE" id="PS51037">
    <property type="entry name" value="YEATS"/>
    <property type="match status" value="1"/>
</dbReference>
<dbReference type="EMBL" id="CAJOAX010003414">
    <property type="protein sequence ID" value="CAF3853032.1"/>
    <property type="molecule type" value="Genomic_DNA"/>
</dbReference>